<evidence type="ECO:0000313" key="2">
    <source>
        <dbReference type="EMBL" id="KAA6386694.1"/>
    </source>
</evidence>
<evidence type="ECO:0000256" key="1">
    <source>
        <dbReference type="SAM" id="Coils"/>
    </source>
</evidence>
<reference evidence="2 3" key="1">
    <citation type="submission" date="2019-03" db="EMBL/GenBank/DDBJ databases">
        <title>Single cell metagenomics reveals metabolic interactions within the superorganism composed of flagellate Streblomastix strix and complex community of Bacteroidetes bacteria on its surface.</title>
        <authorList>
            <person name="Treitli S.C."/>
            <person name="Kolisko M."/>
            <person name="Husnik F."/>
            <person name="Keeling P."/>
            <person name="Hampl V."/>
        </authorList>
    </citation>
    <scope>NUCLEOTIDE SEQUENCE [LARGE SCALE GENOMIC DNA]</scope>
    <source>
        <strain evidence="2">ST1C</strain>
    </source>
</reference>
<protein>
    <submittedName>
        <fullName evidence="2">Uncharacterized protein</fullName>
    </submittedName>
</protein>
<organism evidence="2 3">
    <name type="scientific">Streblomastix strix</name>
    <dbReference type="NCBI Taxonomy" id="222440"/>
    <lineage>
        <taxon>Eukaryota</taxon>
        <taxon>Metamonada</taxon>
        <taxon>Preaxostyla</taxon>
        <taxon>Oxymonadida</taxon>
        <taxon>Streblomastigidae</taxon>
        <taxon>Streblomastix</taxon>
    </lineage>
</organism>
<accession>A0A5J4VVI8</accession>
<evidence type="ECO:0000313" key="3">
    <source>
        <dbReference type="Proteomes" id="UP000324800"/>
    </source>
</evidence>
<comment type="caution">
    <text evidence="2">The sequence shown here is derived from an EMBL/GenBank/DDBJ whole genome shotgun (WGS) entry which is preliminary data.</text>
</comment>
<keyword evidence="1" id="KW-0175">Coiled coil</keyword>
<dbReference type="Proteomes" id="UP000324800">
    <property type="component" value="Unassembled WGS sequence"/>
</dbReference>
<name>A0A5J4VVI8_9EUKA</name>
<gene>
    <name evidence="2" type="ORF">EZS28_017779</name>
</gene>
<sequence>MIQEKIGVKIKEKMSYQNESEKKEDQKNAMMKKIKMKLYMKIKQATKVVIEEMKMINVIKGYIMKAKIQIQMMKKKKKKINYYIYIEVNYYEKEVIYEEKYYKDEENQEKVEVRDEMKEMKKKIKMKEKKMMIKMKEIVMIIIEMKIKMIKMKNEQKNKEIKEQKMKNFDGYVEIELKQKQVTKRIQNEEEKITTVVLYLIEIKIILIMKDRFIINIQMVMNLIVKMMLVG</sequence>
<feature type="coiled-coil region" evidence="1">
    <location>
        <begin position="103"/>
        <end position="192"/>
    </location>
</feature>
<dbReference type="EMBL" id="SNRW01004690">
    <property type="protein sequence ID" value="KAA6386694.1"/>
    <property type="molecule type" value="Genomic_DNA"/>
</dbReference>
<dbReference type="AlphaFoldDB" id="A0A5J4VVI8"/>
<proteinExistence type="predicted"/>